<feature type="region of interest" description="Disordered" evidence="1">
    <location>
        <begin position="2146"/>
        <end position="2174"/>
    </location>
</feature>
<keyword evidence="4" id="KW-1185">Reference proteome</keyword>
<proteinExistence type="predicted"/>
<feature type="compositionally biased region" description="Low complexity" evidence="1">
    <location>
        <begin position="1973"/>
        <end position="1986"/>
    </location>
</feature>
<comment type="caution">
    <text evidence="3">The sequence shown here is derived from an EMBL/GenBank/DDBJ whole genome shotgun (WGS) entry which is preliminary data.</text>
</comment>
<feature type="compositionally biased region" description="Basic and acidic residues" evidence="1">
    <location>
        <begin position="1801"/>
        <end position="1816"/>
    </location>
</feature>
<feature type="compositionally biased region" description="Polar residues" evidence="1">
    <location>
        <begin position="2155"/>
        <end position="2165"/>
    </location>
</feature>
<accession>A0AA87ZP25</accession>
<dbReference type="Pfam" id="PF25569">
    <property type="entry name" value="TPR_ZFYVE26"/>
    <property type="match status" value="1"/>
</dbReference>
<reference evidence="3" key="1">
    <citation type="submission" date="2023-07" db="EMBL/GenBank/DDBJ databases">
        <title>draft genome sequence of fig (Ficus carica).</title>
        <authorList>
            <person name="Takahashi T."/>
            <person name="Nishimura K."/>
        </authorList>
    </citation>
    <scope>NUCLEOTIDE SEQUENCE</scope>
</reference>
<evidence type="ECO:0000259" key="2">
    <source>
        <dbReference type="Pfam" id="PF25569"/>
    </source>
</evidence>
<name>A0AA87ZP25_FICCA</name>
<dbReference type="EMBL" id="BTGU01000010">
    <property type="protein sequence ID" value="GMN39768.1"/>
    <property type="molecule type" value="Genomic_DNA"/>
</dbReference>
<feature type="domain" description="ZFYVE26-like TPR repeats" evidence="2">
    <location>
        <begin position="2449"/>
        <end position="2560"/>
    </location>
</feature>
<dbReference type="PANTHER" id="PTHR35478:SF1">
    <property type="entry name" value="ZINC FINGER FYVE DOMAIN-CONTAINING PROTEIN 26"/>
    <property type="match status" value="1"/>
</dbReference>
<feature type="compositionally biased region" description="Polar residues" evidence="1">
    <location>
        <begin position="1373"/>
        <end position="1389"/>
    </location>
</feature>
<gene>
    <name evidence="3" type="ORF">TIFTF001_009006</name>
</gene>
<evidence type="ECO:0000313" key="4">
    <source>
        <dbReference type="Proteomes" id="UP001187192"/>
    </source>
</evidence>
<evidence type="ECO:0000313" key="3">
    <source>
        <dbReference type="EMBL" id="GMN39768.1"/>
    </source>
</evidence>
<feature type="region of interest" description="Disordered" evidence="1">
    <location>
        <begin position="1216"/>
        <end position="1235"/>
    </location>
</feature>
<feature type="region of interest" description="Disordered" evidence="1">
    <location>
        <begin position="1357"/>
        <end position="1399"/>
    </location>
</feature>
<dbReference type="PANTHER" id="PTHR35478">
    <property type="entry name" value="ZINC FINGER FYVE DOMAIN PROTEIN"/>
    <property type="match status" value="1"/>
</dbReference>
<feature type="region of interest" description="Disordered" evidence="1">
    <location>
        <begin position="1959"/>
        <end position="1986"/>
    </location>
</feature>
<organism evidence="3 4">
    <name type="scientific">Ficus carica</name>
    <name type="common">Common fig</name>
    <dbReference type="NCBI Taxonomy" id="3494"/>
    <lineage>
        <taxon>Eukaryota</taxon>
        <taxon>Viridiplantae</taxon>
        <taxon>Streptophyta</taxon>
        <taxon>Embryophyta</taxon>
        <taxon>Tracheophyta</taxon>
        <taxon>Spermatophyta</taxon>
        <taxon>Magnoliopsida</taxon>
        <taxon>eudicotyledons</taxon>
        <taxon>Gunneridae</taxon>
        <taxon>Pentapetalae</taxon>
        <taxon>rosids</taxon>
        <taxon>fabids</taxon>
        <taxon>Rosales</taxon>
        <taxon>Moraceae</taxon>
        <taxon>Ficeae</taxon>
        <taxon>Ficus</taxon>
    </lineage>
</organism>
<protein>
    <recommendedName>
        <fullName evidence="2">ZFYVE26-like TPR repeats domain-containing protein</fullName>
    </recommendedName>
</protein>
<sequence length="2562" mass="285538">MDKETEILSRLAANHLFLAQFEPLRAIILALRAKDPELALAVLQTIVSNSGRFENVLWSPSCPSPSLLTYLATLELLQFDNASSAWSFDRESLRLRAEFLLLVQHLIDRVSENLRKNFDLESIGKEREGDGLGESESFEERRELLDKSDDLRAATGEWDGAVGVLDRILELGVKRLKADIVVHNGDDHDPTPNQAIAIEEAEFISLRKVIWEYSDVFDALCLNIQQQLRGWECYDSLGLSIMPRRDDNAMSEMSGEEEEDAKILGLIQRSVQLAHLDAIRECVKESNVNEAVSHVRFLNLDYGVEESEYRLILQDLLKVVSLGREEYGDSWHAKREKLLTVYGAALASNCKRLIQMLQGVQDELLLEDIESYRSLDNDQIPPPLECFRRYVAGLELDSDLRDRTSSLNTATSSCTRDMYHYARVSGKHVLECVVDTAMSSVRREQLQEASNILSLFPRLQPLVAVMGWDLLSGKTAARRKLMQLLWTSKSQVLRLEESSLYGSQSDELDLASFVACVNSGRSWNSKMSLMLSGNEQIAFGSEDTQSDPFVENFVLERLSVQSPLRVLFDLVPGIEFQDAIKLISMQPIASDIAAWKRMQDIELMHMRYALESAVLALRAMERSTDSGRESHPQEPFCVLKDLQSHLEVITNIPRKIMMVNIIISLLHMDDLSLNLANCISSRSSAESTHTCAWEHTDLTTSEGGNKLVISFTGLLLDILHRNVPSTVSELQHTQSDDLSTSGRQALEWRISMANHFIEEWRWRLSILQRLLPFAERQWKWKEALTVLRAAPSKLLNLCMQRAQYDIGEEAVHRFSLSAEDKATLELAEWVDNAVGRASVEDVVSRAADGTSALQDLDFSSLRSQLGPLATILLCIDIAATSARSAKISQQLLNQAMLILSFLKMEEREFDMKLEVLDLDGKMPSGVVASIGAFKNIAQVMLSEIYPGVSPKKGSAYWDQILEVGVISVSRRILKRLNEFLDKDKPPALQDILSGELFISSPKESHRQGQRERALAMLHQMIEDAHKEKRQFLSGKLHNLARAIADEETEPEFVKGEGSSADQNQKAVSEFDKDGVLGLGLRVIRQKALTSATGEINEQPADYDVKETGKRLFGPISNKPTTYLSQFILHIAAIGDIVDGTDTTHDFNFFSLVYEWPKDLLTRLVFDRGSTDAASKVADIMCADFVHEVISACVPSVYPPRSGHGWACIPILPSSSKNGSENKVLSPSSKGAKPNSYSCSSVLPGIPLYPLQLDIVKHLVKISPVRAVLACVFGSSILYSGNASFVSSSLHGELLQSPDTNRLFYEFALDQSERFPTLNRWIQMQTNLHRVSEFAVTATQTADGGEVKAEARVAIKRLREHESDTESEVDENVGGSNIPTNLPRLNSQDTAAPDAPWNDSTKPDVAELDNSVFLSFDWENEEPYEKAIERLIDEGKLMDALALSDRFLRNGASDQLLQLLIECGEENISISGQSQSYGGHGTGSNSWQYCLRLKDKQLAARLALKYMHRWELDAALDVLTMCSCHLPQSDPMRKEVVHRKLALQRYNHIQSADNHYSSWQEVEAECKEDPEGLALRLAEKGAVSAALDVAESAGLSIDLRRELQGRQLVKLLTADPLSGGGPAEASRFLSSLRDSNDALPVAMGAMQLLPNLRSKQLLVHFFLKRREGNLSEVEVSRLNSWALGLRVLAALPLPWQQRCSSLHEYPHLILEVLLMRKQLPSATLILKEFPSLRDNNVIISYAANAIAVNISSPPREHRVSILGTRPKQKTRTGTPARSSFSSSLSNLQKEARRAFSWGPRNTGDKPATKDVYRKRETSGLTPSERVTWEAMAGIQEDHVSTSSIDGQERLPNMLIAEEWMLTGDPIKDDAVRVSHRYESAPDITLFKALLSLCSDESVSAKNAMDLCVNQMKNVLSSRQLPENASMEVIGRAYHATETFVQGLLYAKSLLRKIVGFSDLSSNSERSRDADDASSDAGSSSMGSQSTDELSEVLSQADIWLGRAELLQSLLGSGIAVSLDDIADKDSSAHLRDRLIVDERYSMAVYTCRKCKIDVFPVWNAWGHALIQMEHYTQARVKFKQALQLYKGDPGPVILEIINTIEGGPPVDVSSVRSMYEHLAKSAPTILDDSLSADSYLNVLYMPSTFPRSEKSRRSQESANSNSTYSSELEEGPRSNLDSARYGECVNYLQEYARQHLLSFMFRHGQYSDACMLFFPPNAVPPPPQPSTVGVATSSSSPQRPDPLATDYGTIDDLCDLCVGYGAMPVLEEVISARMSSLEPQDEAVNQYTAAAVARICLYCETHKHFNFLYKFQVIKRDHVAAGLCCIQLFINSALQEEAIKHLEHAKMHFDEGLSARSKGDSTKLVTKGLRGKSASEKLTEEGLVKFSARVSIQVEVVKSFNDSDGPQWRYSLFGNPIDPETFRRRCKIAETLVEKNFDLAFQVIYEFNLPAVDIYAGVAASLAERKKGSQLTEFFRNIKGTIDDDDWDQVLGAAINVYANKHKERPDRLIDMLTSSHRKVLACVVCGRLKSAFQIASRSGSVADVQYVAHQALHANALPVLDM</sequence>
<dbReference type="InterPro" id="IPR057946">
    <property type="entry name" value="TPR_ZFYVE26"/>
</dbReference>
<feature type="region of interest" description="Disordered" evidence="1">
    <location>
        <begin position="1758"/>
        <end position="1818"/>
    </location>
</feature>
<dbReference type="Proteomes" id="UP001187192">
    <property type="component" value="Unassembled WGS sequence"/>
</dbReference>
<evidence type="ECO:0000256" key="1">
    <source>
        <dbReference type="SAM" id="MobiDB-lite"/>
    </source>
</evidence>